<dbReference type="SUPFAM" id="SSF46689">
    <property type="entry name" value="Homeodomain-like"/>
    <property type="match status" value="1"/>
</dbReference>
<dbReference type="STRING" id="285983.UB32_08165"/>
<reference evidence="6" key="1">
    <citation type="submission" date="2018-12" db="EMBL/GenBank/DDBJ databases">
        <title>Bacillus chawlae sp. nov., Bacillus glennii sp. nov., and Bacillus saganii sp. nov. Isolated from the Vehicle Assembly Building at Kennedy Space Center where the Viking Spacecraft were Assembled.</title>
        <authorList>
            <person name="Seuylemezian A."/>
            <person name="Vaishampayan P."/>
        </authorList>
    </citation>
    <scope>NUCLEOTIDE SEQUENCE [LARGE SCALE GENOMIC DNA]</scope>
    <source>
        <strain evidence="6">DSM 13966</strain>
    </source>
</reference>
<dbReference type="InterPro" id="IPR036271">
    <property type="entry name" value="Tet_transcr_reg_TetR-rel_C_sf"/>
</dbReference>
<dbReference type="EMBL" id="RSFW01000013">
    <property type="protein sequence ID" value="RSD27164.1"/>
    <property type="molecule type" value="Genomic_DNA"/>
</dbReference>
<dbReference type="PANTHER" id="PTHR43479">
    <property type="entry name" value="ACREF/ENVCD OPERON REPRESSOR-RELATED"/>
    <property type="match status" value="1"/>
</dbReference>
<evidence type="ECO:0000313" key="5">
    <source>
        <dbReference type="EMBL" id="RSD27164.1"/>
    </source>
</evidence>
<dbReference type="Gene3D" id="1.10.357.10">
    <property type="entry name" value="Tetracycline Repressor, domain 2"/>
    <property type="match status" value="1"/>
</dbReference>
<dbReference type="InterPro" id="IPR001647">
    <property type="entry name" value="HTH_TetR"/>
</dbReference>
<organism evidence="5 6">
    <name type="scientific">Mesobacillus subterraneus</name>
    <dbReference type="NCBI Taxonomy" id="285983"/>
    <lineage>
        <taxon>Bacteria</taxon>
        <taxon>Bacillati</taxon>
        <taxon>Bacillota</taxon>
        <taxon>Bacilli</taxon>
        <taxon>Bacillales</taxon>
        <taxon>Bacillaceae</taxon>
        <taxon>Mesobacillus</taxon>
    </lineage>
</organism>
<dbReference type="Pfam" id="PF00440">
    <property type="entry name" value="TetR_N"/>
    <property type="match status" value="1"/>
</dbReference>
<gene>
    <name evidence="5" type="ORF">EJA10_11530</name>
</gene>
<proteinExistence type="predicted"/>
<dbReference type="RefSeq" id="WP_125480154.1">
    <property type="nucleotide sequence ID" value="NZ_RSFW01000013.1"/>
</dbReference>
<feature type="domain" description="HTH tetR-type" evidence="4">
    <location>
        <begin position="17"/>
        <end position="77"/>
    </location>
</feature>
<protein>
    <submittedName>
        <fullName evidence="5">TetR/AcrR family transcriptional regulator</fullName>
    </submittedName>
</protein>
<feature type="DNA-binding region" description="H-T-H motif" evidence="3">
    <location>
        <begin position="40"/>
        <end position="59"/>
    </location>
</feature>
<dbReference type="AlphaFoldDB" id="A0A3R9E9X9"/>
<accession>A0A3R9E9X9</accession>
<evidence type="ECO:0000259" key="4">
    <source>
        <dbReference type="PROSITE" id="PS50977"/>
    </source>
</evidence>
<dbReference type="InterPro" id="IPR050624">
    <property type="entry name" value="HTH-type_Tx_Regulator"/>
</dbReference>
<dbReference type="InterPro" id="IPR009057">
    <property type="entry name" value="Homeodomain-like_sf"/>
</dbReference>
<dbReference type="GO" id="GO:0003677">
    <property type="term" value="F:DNA binding"/>
    <property type="evidence" value="ECO:0007669"/>
    <property type="project" value="UniProtKB-UniRule"/>
</dbReference>
<evidence type="ECO:0000256" key="3">
    <source>
        <dbReference type="PROSITE-ProRule" id="PRU00335"/>
    </source>
</evidence>
<comment type="caution">
    <text evidence="5">The sequence shown here is derived from an EMBL/GenBank/DDBJ whole genome shotgun (WGS) entry which is preliminary data.</text>
</comment>
<dbReference type="Pfam" id="PF17932">
    <property type="entry name" value="TetR_C_24"/>
    <property type="match status" value="1"/>
</dbReference>
<dbReference type="OrthoDB" id="1669699at2"/>
<dbReference type="PANTHER" id="PTHR43479:SF11">
    <property type="entry name" value="ACREF_ENVCD OPERON REPRESSOR-RELATED"/>
    <property type="match status" value="1"/>
</dbReference>
<sequence length="217" mass="25263">MKKREVQASVKDERLVKKRRDQMIKGAVTLFKEKGFHRTTTREIARASGFSIGTLYEYIRTKEDVLYLVCDSIYDEVRDRLQENLDPNKGTLEGLKVGIANYFKVMDDLQDEVLVMYQEVKSLTKDALPYVLKKEIEMVGMFEDVIQRCVENGELDLDEKQVKIIAHDIFVQGQMWGFRRWALRKLYTLEEYTELQTELLFKGIKGSEMKLGTGGTK</sequence>
<name>A0A3R9E9X9_9BACI</name>
<dbReference type="SUPFAM" id="SSF48498">
    <property type="entry name" value="Tetracyclin repressor-like, C-terminal domain"/>
    <property type="match status" value="1"/>
</dbReference>
<keyword evidence="2 3" id="KW-0238">DNA-binding</keyword>
<evidence type="ECO:0000256" key="1">
    <source>
        <dbReference type="ARBA" id="ARBA00022491"/>
    </source>
</evidence>
<dbReference type="Gene3D" id="1.10.10.60">
    <property type="entry name" value="Homeodomain-like"/>
    <property type="match status" value="1"/>
</dbReference>
<evidence type="ECO:0000256" key="2">
    <source>
        <dbReference type="ARBA" id="ARBA00023125"/>
    </source>
</evidence>
<dbReference type="Proteomes" id="UP000279911">
    <property type="component" value="Unassembled WGS sequence"/>
</dbReference>
<evidence type="ECO:0000313" key="6">
    <source>
        <dbReference type="Proteomes" id="UP000279911"/>
    </source>
</evidence>
<dbReference type="PROSITE" id="PS50977">
    <property type="entry name" value="HTH_TETR_2"/>
    <property type="match status" value="1"/>
</dbReference>
<keyword evidence="1" id="KW-0678">Repressor</keyword>
<dbReference type="PRINTS" id="PR00455">
    <property type="entry name" value="HTHTETR"/>
</dbReference>
<dbReference type="InterPro" id="IPR041490">
    <property type="entry name" value="KstR2_TetR_C"/>
</dbReference>